<accession>A0A0F9K6M3</accession>
<name>A0A0F9K6M3_9ZZZZ</name>
<dbReference type="AlphaFoldDB" id="A0A0F9K6M3"/>
<sequence length="1204" mass="131848">MLLGGPAVEGRALLGAAIGGGIAEELGAPEEVRIGVSVLGGAAGVTLPAIARAARGDKLSRFQQYLRAHDDALVAEMKELSGAPAARLQTRAVAGAADEPFAGPLLDFDFVASEVVTSDNPIIRVLVGRTGINPSVLHNTDVGKAVTAYYRQRVAMEQLTDVAISSALDVHAQPFTGTRTALRRGENALFSIADDGTVKNVTAKQPGASRQWNDVFSNPERYNLTAGQQRFHDDYVRVIEELESLRVAAGLDPLPIQGAKGLYIPRVVRGVRGVEVKRPTNKNLQRSYEEAQEGVAAGVNYESDTRAVLELHTRRTYNEIIDHQFSEHIEKLNAEAMKRGERLFVTAKELVPQPVLKRMSDATVKRLTAERAVNAERAAVVRAAKEASADTNKATAAVARAKERLASLLGQGGARAQQKPLSLGVAIAGARKRVREAGAVLTAAKAKAKDLPKVRRVDLDKAITPESKARLAEARAEYNAAKARYSTALAKARRTEVAPGSIFGAEDDIPVAQWRNRFFREEDAQFLREGIDDRLKPAQRNWLVRGIETLGNTIRFLSAVGDFAEPFIQGLPTLAFRPTQWARATTRHYQAFFDPTVQARFIKNRLPAFKEMAAHGTPIGDPEFFAALRPGGGFSPGALLKLLPKGDEARQLLRNGGKQTFGRFQASYNAGLGANRALLTESLESVIKNPAERQAFIRNMTGGLDSRALGLGPTQRAVEGMWLGFSPRLMRSTFALAGDLRRGVIDPRGRASWEALTKLAAGATGIYVLTGLALGKSWDEIEAGLNPLNGKRFLSHQINGDWIGVGGQIRAIAQLLAESASTAVPERFGGEGGAGDFAQLNIDNPIVKFWMFRGAPGVTTVGGAVEFGTGLNVLPFDDIDSIPDLFKHFGTSALPFTVQGYLEGEQPLTTGAALVGGRTSPERDFEAEAAAIAQDLASGVLTGTYDPAPVRATQLNSDDEATFNRLHPEFLKSREEQQAEALARGEPFARMRDRTDRSRETLHGDLDNILRSFERDFLGGHDTAKDGIRAFWDTFSGFRKERVGVIRDNEKEFADLIAELEENEPNSPEARAVKLWFEVNGRHPDRFNDAQWTAYELDLARSMTDQEIALAREELGFDDHRLEQIYHALQVSLQPYYELPTDDETRSLRKPRQIWRRENPEGEAALFLLGKIEKVKTTRARDIVEAWSRQLWGVAVPVEVSRRR</sequence>
<comment type="caution">
    <text evidence="1">The sequence shown here is derived from an EMBL/GenBank/DDBJ whole genome shotgun (WGS) entry which is preliminary data.</text>
</comment>
<protein>
    <submittedName>
        <fullName evidence="1">Uncharacterized protein</fullName>
    </submittedName>
</protein>
<dbReference type="EMBL" id="LAZR01008592">
    <property type="protein sequence ID" value="KKM77774.1"/>
    <property type="molecule type" value="Genomic_DNA"/>
</dbReference>
<evidence type="ECO:0000313" key="1">
    <source>
        <dbReference type="EMBL" id="KKM77774.1"/>
    </source>
</evidence>
<proteinExistence type="predicted"/>
<feature type="non-terminal residue" evidence="1">
    <location>
        <position position="1"/>
    </location>
</feature>
<gene>
    <name evidence="1" type="ORF">LCGC14_1366650</name>
</gene>
<organism evidence="1">
    <name type="scientific">marine sediment metagenome</name>
    <dbReference type="NCBI Taxonomy" id="412755"/>
    <lineage>
        <taxon>unclassified sequences</taxon>
        <taxon>metagenomes</taxon>
        <taxon>ecological metagenomes</taxon>
    </lineage>
</organism>
<reference evidence="1" key="1">
    <citation type="journal article" date="2015" name="Nature">
        <title>Complex archaea that bridge the gap between prokaryotes and eukaryotes.</title>
        <authorList>
            <person name="Spang A."/>
            <person name="Saw J.H."/>
            <person name="Jorgensen S.L."/>
            <person name="Zaremba-Niedzwiedzka K."/>
            <person name="Martijn J."/>
            <person name="Lind A.E."/>
            <person name="van Eijk R."/>
            <person name="Schleper C."/>
            <person name="Guy L."/>
            <person name="Ettema T.J."/>
        </authorList>
    </citation>
    <scope>NUCLEOTIDE SEQUENCE</scope>
</reference>